<sequence>MKKGFGDWSKEEQERLLSIFQIGVDGDFTKLVAQFPNQTVDSVRYLFTQFEEDREKPAWEIVLNTKIEELRQMKGVDFSANVPLHFQLQSGTYSAPSPVQGVNYAAI</sequence>
<dbReference type="OrthoDB" id="6383681at2759"/>
<dbReference type="AlphaFoldDB" id="E9HZ79"/>
<dbReference type="PANTHER" id="PTHR35454:SF2">
    <property type="entry name" value="AGAP005206-PA"/>
    <property type="match status" value="1"/>
</dbReference>
<dbReference type="KEGG" id="dpx:DAPPUDRAFT_336165"/>
<reference evidence="1 2" key="1">
    <citation type="journal article" date="2011" name="Science">
        <title>The ecoresponsive genome of Daphnia pulex.</title>
        <authorList>
            <person name="Colbourne J.K."/>
            <person name="Pfrender M.E."/>
            <person name="Gilbert D."/>
            <person name="Thomas W.K."/>
            <person name="Tucker A."/>
            <person name="Oakley T.H."/>
            <person name="Tokishita S."/>
            <person name="Aerts A."/>
            <person name="Arnold G.J."/>
            <person name="Basu M.K."/>
            <person name="Bauer D.J."/>
            <person name="Caceres C.E."/>
            <person name="Carmel L."/>
            <person name="Casola C."/>
            <person name="Choi J.H."/>
            <person name="Detter J.C."/>
            <person name="Dong Q."/>
            <person name="Dusheyko S."/>
            <person name="Eads B.D."/>
            <person name="Frohlich T."/>
            <person name="Geiler-Samerotte K.A."/>
            <person name="Gerlach D."/>
            <person name="Hatcher P."/>
            <person name="Jogdeo S."/>
            <person name="Krijgsveld J."/>
            <person name="Kriventseva E.V."/>
            <person name="Kultz D."/>
            <person name="Laforsch C."/>
            <person name="Lindquist E."/>
            <person name="Lopez J."/>
            <person name="Manak J.R."/>
            <person name="Muller J."/>
            <person name="Pangilinan J."/>
            <person name="Patwardhan R.P."/>
            <person name="Pitluck S."/>
            <person name="Pritham E.J."/>
            <person name="Rechtsteiner A."/>
            <person name="Rho M."/>
            <person name="Rogozin I.B."/>
            <person name="Sakarya O."/>
            <person name="Salamov A."/>
            <person name="Schaack S."/>
            <person name="Shapiro H."/>
            <person name="Shiga Y."/>
            <person name="Skalitzky C."/>
            <person name="Smith Z."/>
            <person name="Souvorov A."/>
            <person name="Sung W."/>
            <person name="Tang Z."/>
            <person name="Tsuchiya D."/>
            <person name="Tu H."/>
            <person name="Vos H."/>
            <person name="Wang M."/>
            <person name="Wolf Y.I."/>
            <person name="Yamagata H."/>
            <person name="Yamada T."/>
            <person name="Ye Y."/>
            <person name="Shaw J.R."/>
            <person name="Andrews J."/>
            <person name="Crease T.J."/>
            <person name="Tang H."/>
            <person name="Lucas S.M."/>
            <person name="Robertson H.M."/>
            <person name="Bork P."/>
            <person name="Koonin E.V."/>
            <person name="Zdobnov E.M."/>
            <person name="Grigoriev I.V."/>
            <person name="Lynch M."/>
            <person name="Boore J.L."/>
        </authorList>
    </citation>
    <scope>NUCLEOTIDE SEQUENCE [LARGE SCALE GENOMIC DNA]</scope>
</reference>
<dbReference type="PANTHER" id="PTHR35454">
    <property type="entry name" value="AGAP005206-PA"/>
    <property type="match status" value="1"/>
</dbReference>
<evidence type="ECO:0000313" key="1">
    <source>
        <dbReference type="EMBL" id="EFX62949.1"/>
    </source>
</evidence>
<evidence type="ECO:0000313" key="2">
    <source>
        <dbReference type="Proteomes" id="UP000000305"/>
    </source>
</evidence>
<organism evidence="1 2">
    <name type="scientific">Daphnia pulex</name>
    <name type="common">Water flea</name>
    <dbReference type="NCBI Taxonomy" id="6669"/>
    <lineage>
        <taxon>Eukaryota</taxon>
        <taxon>Metazoa</taxon>
        <taxon>Ecdysozoa</taxon>
        <taxon>Arthropoda</taxon>
        <taxon>Crustacea</taxon>
        <taxon>Branchiopoda</taxon>
        <taxon>Diplostraca</taxon>
        <taxon>Cladocera</taxon>
        <taxon>Anomopoda</taxon>
        <taxon>Daphniidae</taxon>
        <taxon>Daphnia</taxon>
    </lineage>
</organism>
<gene>
    <name evidence="1" type="ORF">DAPPUDRAFT_336165</name>
</gene>
<name>E9HZ79_DAPPU</name>
<keyword evidence="2" id="KW-1185">Reference proteome</keyword>
<dbReference type="Proteomes" id="UP000000305">
    <property type="component" value="Unassembled WGS sequence"/>
</dbReference>
<accession>E9HZ79</accession>
<dbReference type="HOGENOM" id="CLU_2212589_0_0_1"/>
<protein>
    <recommendedName>
        <fullName evidence="3">SANT domain-containing protein</fullName>
    </recommendedName>
</protein>
<proteinExistence type="predicted"/>
<evidence type="ECO:0008006" key="3">
    <source>
        <dbReference type="Google" id="ProtNLM"/>
    </source>
</evidence>
<dbReference type="InParanoid" id="E9HZ79"/>
<dbReference type="EMBL" id="GL733290">
    <property type="protein sequence ID" value="EFX62949.1"/>
    <property type="molecule type" value="Genomic_DNA"/>
</dbReference>
<dbReference type="PhylomeDB" id="E9HZ79"/>